<sequence length="143" mass="16359">MGATSICPKVVCIIRLLQHKAQTQLDLPYFIVNAQVRLHARRQSWLFSWKPQISQVAEAILRPLTRGYVIPKRGGLHKLLPKSGKQEDDNTRSVGLCCFNPSDEWTSPSNALTILSPSRCLRRPLEYGHRLCKRFIHESELAR</sequence>
<dbReference type="EMBL" id="CAAALY010094952">
    <property type="protein sequence ID" value="VEL28415.1"/>
    <property type="molecule type" value="Genomic_DNA"/>
</dbReference>
<reference evidence="1" key="1">
    <citation type="submission" date="2018-11" db="EMBL/GenBank/DDBJ databases">
        <authorList>
            <consortium name="Pathogen Informatics"/>
        </authorList>
    </citation>
    <scope>NUCLEOTIDE SEQUENCE</scope>
</reference>
<dbReference type="AlphaFoldDB" id="A0A448X5A2"/>
<dbReference type="Proteomes" id="UP000784294">
    <property type="component" value="Unassembled WGS sequence"/>
</dbReference>
<organism evidence="1 2">
    <name type="scientific">Protopolystoma xenopodis</name>
    <dbReference type="NCBI Taxonomy" id="117903"/>
    <lineage>
        <taxon>Eukaryota</taxon>
        <taxon>Metazoa</taxon>
        <taxon>Spiralia</taxon>
        <taxon>Lophotrochozoa</taxon>
        <taxon>Platyhelminthes</taxon>
        <taxon>Monogenea</taxon>
        <taxon>Polyopisthocotylea</taxon>
        <taxon>Polystomatidea</taxon>
        <taxon>Polystomatidae</taxon>
        <taxon>Protopolystoma</taxon>
    </lineage>
</organism>
<evidence type="ECO:0000313" key="1">
    <source>
        <dbReference type="EMBL" id="VEL28415.1"/>
    </source>
</evidence>
<comment type="caution">
    <text evidence="1">The sequence shown here is derived from an EMBL/GenBank/DDBJ whole genome shotgun (WGS) entry which is preliminary data.</text>
</comment>
<evidence type="ECO:0000313" key="2">
    <source>
        <dbReference type="Proteomes" id="UP000784294"/>
    </source>
</evidence>
<name>A0A448X5A2_9PLAT</name>
<protein>
    <submittedName>
        <fullName evidence="1">Uncharacterized protein</fullName>
    </submittedName>
</protein>
<gene>
    <name evidence="1" type="ORF">PXEA_LOCUS21855</name>
</gene>
<accession>A0A448X5A2</accession>
<proteinExistence type="predicted"/>
<keyword evidence="2" id="KW-1185">Reference proteome</keyword>